<reference evidence="2" key="1">
    <citation type="submission" date="2013-03" db="EMBL/GenBank/DDBJ databases">
        <title>The Genome Sequence of Anopheles epiroticus epiroticus2.</title>
        <authorList>
            <consortium name="The Broad Institute Genomics Platform"/>
            <person name="Neafsey D.E."/>
            <person name="Howell P."/>
            <person name="Walker B."/>
            <person name="Young S.K."/>
            <person name="Zeng Q."/>
            <person name="Gargeya S."/>
            <person name="Fitzgerald M."/>
            <person name="Haas B."/>
            <person name="Abouelleil A."/>
            <person name="Allen A.W."/>
            <person name="Alvarado L."/>
            <person name="Arachchi H.M."/>
            <person name="Berlin A.M."/>
            <person name="Chapman S.B."/>
            <person name="Gainer-Dewar J."/>
            <person name="Goldberg J."/>
            <person name="Griggs A."/>
            <person name="Gujja S."/>
            <person name="Hansen M."/>
            <person name="Howarth C."/>
            <person name="Imamovic A."/>
            <person name="Ireland A."/>
            <person name="Larimer J."/>
            <person name="McCowan C."/>
            <person name="Murphy C."/>
            <person name="Pearson M."/>
            <person name="Poon T.W."/>
            <person name="Priest M."/>
            <person name="Roberts A."/>
            <person name="Saif S."/>
            <person name="Shea T."/>
            <person name="Sisk P."/>
            <person name="Sykes S."/>
            <person name="Wortman J."/>
            <person name="Nusbaum C."/>
            <person name="Birren B."/>
        </authorList>
    </citation>
    <scope>NUCLEOTIDE SEQUENCE [LARGE SCALE GENOMIC DNA]</scope>
    <source>
        <strain evidence="2">Epiroticus2</strain>
    </source>
</reference>
<dbReference type="Pfam" id="PF05380">
    <property type="entry name" value="Peptidase_A17"/>
    <property type="match status" value="1"/>
</dbReference>
<dbReference type="Proteomes" id="UP000075885">
    <property type="component" value="Unassembled WGS sequence"/>
</dbReference>
<name>A0A182PX81_9DIPT</name>
<evidence type="ECO:0000313" key="2">
    <source>
        <dbReference type="Proteomes" id="UP000075885"/>
    </source>
</evidence>
<sequence length="111" mass="13308">MVAKLFDPLGLLAPVTVWAKIQMQALWIATDDWDEPIPPQMDHLWNEFQTDFWFHGSVWLKLSEDKWKLLAPLDLLKEEDLERKRKVFIAVAKDKPVEWTERFSHFWKCVK</sequence>
<keyword evidence="2" id="KW-1185">Reference proteome</keyword>
<organism evidence="1 2">
    <name type="scientific">Anopheles epiroticus</name>
    <dbReference type="NCBI Taxonomy" id="199890"/>
    <lineage>
        <taxon>Eukaryota</taxon>
        <taxon>Metazoa</taxon>
        <taxon>Ecdysozoa</taxon>
        <taxon>Arthropoda</taxon>
        <taxon>Hexapoda</taxon>
        <taxon>Insecta</taxon>
        <taxon>Pterygota</taxon>
        <taxon>Neoptera</taxon>
        <taxon>Endopterygota</taxon>
        <taxon>Diptera</taxon>
        <taxon>Nematocera</taxon>
        <taxon>Culicoidea</taxon>
        <taxon>Culicidae</taxon>
        <taxon>Anophelinae</taxon>
        <taxon>Anopheles</taxon>
    </lineage>
</organism>
<accession>A0A182PX81</accession>
<dbReference type="EnsemblMetazoa" id="AEPI011568-RA">
    <property type="protein sequence ID" value="AEPI011568-PA"/>
    <property type="gene ID" value="AEPI011568"/>
</dbReference>
<reference evidence="1" key="2">
    <citation type="submission" date="2020-05" db="UniProtKB">
        <authorList>
            <consortium name="EnsemblMetazoa"/>
        </authorList>
    </citation>
    <scope>IDENTIFICATION</scope>
    <source>
        <strain evidence="1">Epiroticus2</strain>
    </source>
</reference>
<proteinExistence type="predicted"/>
<dbReference type="AlphaFoldDB" id="A0A182PX81"/>
<evidence type="ECO:0000313" key="1">
    <source>
        <dbReference type="EnsemblMetazoa" id="AEPI011568-PA"/>
    </source>
</evidence>
<dbReference type="InterPro" id="IPR008042">
    <property type="entry name" value="Retrotrans_Pao"/>
</dbReference>
<protein>
    <submittedName>
        <fullName evidence="1">Uncharacterized protein</fullName>
    </submittedName>
</protein>
<dbReference type="VEuPathDB" id="VectorBase:AEPI011568"/>